<protein>
    <submittedName>
        <fullName evidence="2">Uncharacterized protein</fullName>
    </submittedName>
</protein>
<dbReference type="EMBL" id="HBFB01004232">
    <property type="protein sequence ID" value="CAD8667005.1"/>
    <property type="molecule type" value="Transcribed_RNA"/>
</dbReference>
<evidence type="ECO:0000256" key="1">
    <source>
        <dbReference type="SAM" id="Coils"/>
    </source>
</evidence>
<sequence>MQMAFRRFCSQTASKASTTGAVPNVLTGLSLLMLGAGGQAIYSHFAEIGMQSSIEVPVKQFAQHDKDMALDIQDVRLRVQDLDRKVEALHSKVDQILEMLKTKRN</sequence>
<proteinExistence type="predicted"/>
<reference evidence="2" key="1">
    <citation type="submission" date="2021-01" db="EMBL/GenBank/DDBJ databases">
        <authorList>
            <person name="Corre E."/>
            <person name="Pelletier E."/>
            <person name="Niang G."/>
            <person name="Scheremetjew M."/>
            <person name="Finn R."/>
            <person name="Kale V."/>
            <person name="Holt S."/>
            <person name="Cochrane G."/>
            <person name="Meng A."/>
            <person name="Brown T."/>
            <person name="Cohen L."/>
        </authorList>
    </citation>
    <scope>NUCLEOTIDE SEQUENCE</scope>
    <source>
        <strain evidence="2">SAG 11-49</strain>
    </source>
</reference>
<name>A0A7S0WH85_9CHLO</name>
<feature type="coiled-coil region" evidence="1">
    <location>
        <begin position="72"/>
        <end position="99"/>
    </location>
</feature>
<accession>A0A7S0WH85</accession>
<evidence type="ECO:0000313" key="2">
    <source>
        <dbReference type="EMBL" id="CAD8667005.1"/>
    </source>
</evidence>
<gene>
    <name evidence="2" type="ORF">CLEI1391_LOCUS2265</name>
</gene>
<organism evidence="2">
    <name type="scientific">Chlamydomonas leiostraca</name>
    <dbReference type="NCBI Taxonomy" id="1034604"/>
    <lineage>
        <taxon>Eukaryota</taxon>
        <taxon>Viridiplantae</taxon>
        <taxon>Chlorophyta</taxon>
        <taxon>core chlorophytes</taxon>
        <taxon>Chlorophyceae</taxon>
        <taxon>CS clade</taxon>
        <taxon>Chlamydomonadales</taxon>
        <taxon>Chlamydomonadaceae</taxon>
        <taxon>Chlamydomonas</taxon>
    </lineage>
</organism>
<dbReference type="AlphaFoldDB" id="A0A7S0WH85"/>
<keyword evidence="1" id="KW-0175">Coiled coil</keyword>